<proteinExistence type="predicted"/>
<keyword evidence="1" id="KW-0175">Coiled coil</keyword>
<dbReference type="Pfam" id="PF04375">
    <property type="entry name" value="HemX"/>
    <property type="match status" value="1"/>
</dbReference>
<dbReference type="RefSeq" id="WP_131904869.1">
    <property type="nucleotide sequence ID" value="NZ_BAAAFU010000008.1"/>
</dbReference>
<dbReference type="PANTHER" id="PTHR38043:SF1">
    <property type="entry name" value="PROTEIN HEMX"/>
    <property type="match status" value="1"/>
</dbReference>
<protein>
    <submittedName>
        <fullName evidence="2">Uncharacterized protein HemX</fullName>
    </submittedName>
</protein>
<dbReference type="OrthoDB" id="5739852at2"/>
<dbReference type="InterPro" id="IPR007470">
    <property type="entry name" value="HemX"/>
</dbReference>
<evidence type="ECO:0000313" key="3">
    <source>
        <dbReference type="Proteomes" id="UP000294887"/>
    </source>
</evidence>
<evidence type="ECO:0000256" key="1">
    <source>
        <dbReference type="SAM" id="Coils"/>
    </source>
</evidence>
<keyword evidence="3" id="KW-1185">Reference proteome</keyword>
<sequence length="382" mass="43421">MNNEDQIKLLKKINRRTRFTQFLAWLALFFTAVGIAAGYKNWLRIHDKAKLSLKQIEEIRGDMPDFAQKSKVELLQQEINENIKENKTHLNEAMHELRSIQDSTQHIAETVYVQVEQLTKQQAPLKVQTPTINDWSLGEVHFLLQTAVQNFELKKDKSGAIAALKLADNLLLERGSIDLLPVRKQISNDIATVNQFEIADISALSQKIDALMLQLKPAENKAIETGEKVELLSNDNNEDTTTDITKKKEKPSIVSRVKNTINNAVIIKKFDKPLQEEMNADAKENLFQLFSLRLETLRIMLLQGDDENFHKQIARIKTLLEKYYSEADAIAFNKQLDTLSTVNLAPVVPDISSSLKLLEKLMVETQSTKDSEPTETAKKGTE</sequence>
<evidence type="ECO:0000313" key="2">
    <source>
        <dbReference type="EMBL" id="TCJ89227.1"/>
    </source>
</evidence>
<dbReference type="PANTHER" id="PTHR38043">
    <property type="entry name" value="PROTEIN HEMX"/>
    <property type="match status" value="1"/>
</dbReference>
<accession>A0A4R1F4Q4</accession>
<name>A0A4R1F4Q4_9GAMM</name>
<dbReference type="Proteomes" id="UP000294887">
    <property type="component" value="Unassembled WGS sequence"/>
</dbReference>
<dbReference type="AlphaFoldDB" id="A0A4R1F4Q4"/>
<comment type="caution">
    <text evidence="2">The sequence shown here is derived from an EMBL/GenBank/DDBJ whole genome shotgun (WGS) entry which is preliminary data.</text>
</comment>
<dbReference type="EMBL" id="SMFQ01000002">
    <property type="protein sequence ID" value="TCJ89227.1"/>
    <property type="molecule type" value="Genomic_DNA"/>
</dbReference>
<organism evidence="2 3">
    <name type="scientific">Cocleimonas flava</name>
    <dbReference type="NCBI Taxonomy" id="634765"/>
    <lineage>
        <taxon>Bacteria</taxon>
        <taxon>Pseudomonadati</taxon>
        <taxon>Pseudomonadota</taxon>
        <taxon>Gammaproteobacteria</taxon>
        <taxon>Thiotrichales</taxon>
        <taxon>Thiotrichaceae</taxon>
        <taxon>Cocleimonas</taxon>
    </lineage>
</organism>
<reference evidence="2 3" key="1">
    <citation type="submission" date="2019-03" db="EMBL/GenBank/DDBJ databases">
        <title>Genomic Encyclopedia of Type Strains, Phase IV (KMG-IV): sequencing the most valuable type-strain genomes for metagenomic binning, comparative biology and taxonomic classification.</title>
        <authorList>
            <person name="Goeker M."/>
        </authorList>
    </citation>
    <scope>NUCLEOTIDE SEQUENCE [LARGE SCALE GENOMIC DNA]</scope>
    <source>
        <strain evidence="2 3">DSM 24830</strain>
    </source>
</reference>
<feature type="coiled-coil region" evidence="1">
    <location>
        <begin position="72"/>
        <end position="100"/>
    </location>
</feature>
<gene>
    <name evidence="2" type="ORF">EV695_1089</name>
</gene>